<dbReference type="InterPro" id="IPR010430">
    <property type="entry name" value="DUF1028"/>
</dbReference>
<name>A0AAF1JZR3_9PROT</name>
<dbReference type="Proteomes" id="UP001196068">
    <property type="component" value="Unassembled WGS sequence"/>
</dbReference>
<dbReference type="AlphaFoldDB" id="A0AAF1JZR3"/>
<dbReference type="PANTHER" id="PTHR39328:SF1">
    <property type="entry name" value="BLL2871 PROTEIN"/>
    <property type="match status" value="1"/>
</dbReference>
<accession>A0AAF1JZR3</accession>
<dbReference type="SUPFAM" id="SSF56235">
    <property type="entry name" value="N-terminal nucleophile aminohydrolases (Ntn hydrolases)"/>
    <property type="match status" value="1"/>
</dbReference>
<evidence type="ECO:0000313" key="2">
    <source>
        <dbReference type="Proteomes" id="UP001196068"/>
    </source>
</evidence>
<gene>
    <name evidence="1" type="ORF">GXW79_05565</name>
</gene>
<evidence type="ECO:0000313" key="1">
    <source>
        <dbReference type="EMBL" id="MBR0654543.1"/>
    </source>
</evidence>
<dbReference type="RefSeq" id="WP_211873359.1">
    <property type="nucleotide sequence ID" value="NZ_JAAEDH010000004.1"/>
</dbReference>
<dbReference type="PANTHER" id="PTHR39328">
    <property type="entry name" value="BLL2871 PROTEIN"/>
    <property type="match status" value="1"/>
</dbReference>
<protein>
    <submittedName>
        <fullName evidence="1">DUF1028 domain-containing protein</fullName>
    </submittedName>
</protein>
<dbReference type="EMBL" id="JAAEDH010000004">
    <property type="protein sequence ID" value="MBR0654543.1"/>
    <property type="molecule type" value="Genomic_DNA"/>
</dbReference>
<sequence>MTYTVVACDPETKALGVCLATSPLAVAARCPLVRGGVAAISSQCHSDWRLAYRGMDMVEAGASPEEILKALEAEDRFFLEYRQFGIVLPDGRVAAHSPSNGKYWTGHLVGDGFVTMGNHLAGPQVVEAMHATYIAETAVPFEERLLRTLEAGFAAGGETVGQLSAGMIVAEPGERRPRTELRIDMANPPPTEGGDAVRDLRRVFDEYFPLVPYYAKDWLDNPTLNRSQYLEHRRAV</sequence>
<reference evidence="1" key="2">
    <citation type="journal article" date="2021" name="Syst. Appl. Microbiol.">
        <title>Roseomonas hellenica sp. nov., isolated from roots of wild-growing Alkanna tinctoria.</title>
        <authorList>
            <person name="Rat A."/>
            <person name="Naranjo H.D."/>
            <person name="Lebbe L."/>
            <person name="Cnockaert M."/>
            <person name="Krigas N."/>
            <person name="Grigoriadou K."/>
            <person name="Maloupa E."/>
            <person name="Willems A."/>
        </authorList>
    </citation>
    <scope>NUCLEOTIDE SEQUENCE</scope>
    <source>
        <strain evidence="1">LMG 28251</strain>
    </source>
</reference>
<comment type="caution">
    <text evidence="1">The sequence shown here is derived from an EMBL/GenBank/DDBJ whole genome shotgun (WGS) entry which is preliminary data.</text>
</comment>
<organism evidence="1 2">
    <name type="scientific">Plastoroseomonas arctica</name>
    <dbReference type="NCBI Taxonomy" id="1509237"/>
    <lineage>
        <taxon>Bacteria</taxon>
        <taxon>Pseudomonadati</taxon>
        <taxon>Pseudomonadota</taxon>
        <taxon>Alphaproteobacteria</taxon>
        <taxon>Acetobacterales</taxon>
        <taxon>Acetobacteraceae</taxon>
        <taxon>Plastoroseomonas</taxon>
    </lineage>
</organism>
<keyword evidence="2" id="KW-1185">Reference proteome</keyword>
<dbReference type="Gene3D" id="3.60.20.10">
    <property type="entry name" value="Glutamine Phosphoribosylpyrophosphate, subunit 1, domain 1"/>
    <property type="match status" value="1"/>
</dbReference>
<reference evidence="1" key="1">
    <citation type="submission" date="2020-01" db="EMBL/GenBank/DDBJ databases">
        <authorList>
            <person name="Rat A."/>
        </authorList>
    </citation>
    <scope>NUCLEOTIDE SEQUENCE</scope>
    <source>
        <strain evidence="1">LMG 28251</strain>
    </source>
</reference>
<dbReference type="Pfam" id="PF06267">
    <property type="entry name" value="DUF1028"/>
    <property type="match status" value="1"/>
</dbReference>
<dbReference type="InterPro" id="IPR029055">
    <property type="entry name" value="Ntn_hydrolases_N"/>
</dbReference>
<proteinExistence type="predicted"/>